<evidence type="ECO:0000259" key="5">
    <source>
        <dbReference type="Pfam" id="PF00891"/>
    </source>
</evidence>
<feature type="active site" description="Proton acceptor" evidence="4">
    <location>
        <position position="269"/>
    </location>
</feature>
<dbReference type="FunFam" id="1.10.10.10:FF:000213">
    <property type="entry name" value="Coniferyl alcohol 9-O-methyltransferase"/>
    <property type="match status" value="1"/>
</dbReference>
<dbReference type="Proteomes" id="UP001417504">
    <property type="component" value="Unassembled WGS sequence"/>
</dbReference>
<feature type="domain" description="O-methyltransferase dimerisation" evidence="6">
    <location>
        <begin position="26"/>
        <end position="119"/>
    </location>
</feature>
<accession>A0AAP0PQE5</accession>
<dbReference type="PANTHER" id="PTHR11746">
    <property type="entry name" value="O-METHYLTRANSFERASE"/>
    <property type="match status" value="1"/>
</dbReference>
<dbReference type="Pfam" id="PF08100">
    <property type="entry name" value="Dimerisation"/>
    <property type="match status" value="1"/>
</dbReference>
<keyword evidence="2" id="KW-0808">Transferase</keyword>
<dbReference type="InterPro" id="IPR029063">
    <property type="entry name" value="SAM-dependent_MTases_sf"/>
</dbReference>
<proteinExistence type="predicted"/>
<dbReference type="PIRSF" id="PIRSF005739">
    <property type="entry name" value="O-mtase"/>
    <property type="match status" value="1"/>
</dbReference>
<evidence type="ECO:0000256" key="4">
    <source>
        <dbReference type="PIRSR" id="PIRSR005739-1"/>
    </source>
</evidence>
<protein>
    <submittedName>
        <fullName evidence="7">Uncharacterized protein</fullName>
    </submittedName>
</protein>
<dbReference type="GO" id="GO:0032259">
    <property type="term" value="P:methylation"/>
    <property type="evidence" value="ECO:0007669"/>
    <property type="project" value="UniProtKB-KW"/>
</dbReference>
<evidence type="ECO:0000256" key="2">
    <source>
        <dbReference type="ARBA" id="ARBA00022679"/>
    </source>
</evidence>
<dbReference type="Gene3D" id="1.10.10.10">
    <property type="entry name" value="Winged helix-like DNA-binding domain superfamily/Winged helix DNA-binding domain"/>
    <property type="match status" value="1"/>
</dbReference>
<dbReference type="FunFam" id="3.40.50.150:FF:000057">
    <property type="entry name" value="O-methyltransferase ZRP4"/>
    <property type="match status" value="1"/>
</dbReference>
<dbReference type="InterPro" id="IPR016461">
    <property type="entry name" value="COMT-like"/>
</dbReference>
<evidence type="ECO:0000313" key="8">
    <source>
        <dbReference type="Proteomes" id="UP001417504"/>
    </source>
</evidence>
<keyword evidence="8" id="KW-1185">Reference proteome</keyword>
<evidence type="ECO:0000256" key="1">
    <source>
        <dbReference type="ARBA" id="ARBA00022603"/>
    </source>
</evidence>
<evidence type="ECO:0000313" key="7">
    <source>
        <dbReference type="EMBL" id="KAK9152933.1"/>
    </source>
</evidence>
<comment type="caution">
    <text evidence="7">The sequence shown here is derived from an EMBL/GenBank/DDBJ whole genome shotgun (WGS) entry which is preliminary data.</text>
</comment>
<organism evidence="7 8">
    <name type="scientific">Stephania japonica</name>
    <dbReference type="NCBI Taxonomy" id="461633"/>
    <lineage>
        <taxon>Eukaryota</taxon>
        <taxon>Viridiplantae</taxon>
        <taxon>Streptophyta</taxon>
        <taxon>Embryophyta</taxon>
        <taxon>Tracheophyta</taxon>
        <taxon>Spermatophyta</taxon>
        <taxon>Magnoliopsida</taxon>
        <taxon>Ranunculales</taxon>
        <taxon>Menispermaceae</taxon>
        <taxon>Menispermoideae</taxon>
        <taxon>Cissampelideae</taxon>
        <taxon>Stephania</taxon>
    </lineage>
</organism>
<dbReference type="SUPFAM" id="SSF53335">
    <property type="entry name" value="S-adenosyl-L-methionine-dependent methyltransferases"/>
    <property type="match status" value="1"/>
</dbReference>
<keyword evidence="3" id="KW-0949">S-adenosyl-L-methionine</keyword>
<dbReference type="Pfam" id="PF00891">
    <property type="entry name" value="Methyltransf_2"/>
    <property type="match status" value="1"/>
</dbReference>
<gene>
    <name evidence="7" type="ORF">Sjap_000413</name>
</gene>
<dbReference type="GO" id="GO:0046983">
    <property type="term" value="F:protein dimerization activity"/>
    <property type="evidence" value="ECO:0007669"/>
    <property type="project" value="InterPro"/>
</dbReference>
<evidence type="ECO:0000256" key="3">
    <source>
        <dbReference type="ARBA" id="ARBA00022691"/>
    </source>
</evidence>
<dbReference type="CDD" id="cd02440">
    <property type="entry name" value="AdoMet_MTases"/>
    <property type="match status" value="1"/>
</dbReference>
<evidence type="ECO:0000259" key="6">
    <source>
        <dbReference type="Pfam" id="PF08100"/>
    </source>
</evidence>
<dbReference type="InterPro" id="IPR036390">
    <property type="entry name" value="WH_DNA-bd_sf"/>
</dbReference>
<dbReference type="AlphaFoldDB" id="A0AAP0PQE5"/>
<feature type="domain" description="O-methyltransferase C-terminal" evidence="5">
    <location>
        <begin position="137"/>
        <end position="347"/>
    </location>
</feature>
<dbReference type="Gene3D" id="3.40.50.150">
    <property type="entry name" value="Vaccinia Virus protein VP39"/>
    <property type="match status" value="1"/>
</dbReference>
<dbReference type="SUPFAM" id="SSF46785">
    <property type="entry name" value="Winged helix' DNA-binding domain"/>
    <property type="match status" value="1"/>
</dbReference>
<name>A0AAP0PQE5_9MAGN</name>
<dbReference type="PROSITE" id="PS51683">
    <property type="entry name" value="SAM_OMT_II"/>
    <property type="match status" value="1"/>
</dbReference>
<keyword evidence="1" id="KW-0489">Methyltransferase</keyword>
<dbReference type="InterPro" id="IPR036388">
    <property type="entry name" value="WH-like_DNA-bd_sf"/>
</dbReference>
<sequence length="365" mass="40467">MADMGFRAGDAAKLDDMLEAQASIYKHTFNYVNSMSLKCAVELRIPDIIHNHQKPMTHSELVSALQIPQSRSTHLYSLMRLLVHNGFFAMQKVHVHEYSQEQQEVEGYVLTTISQLLLTNHGLFPIAFLGPELLQPWQSLSGWLKGADGSTSFEAAHGKSLWEFGLENHDFLNMFNEAMAADSTFISSVLVTKCKDIFEGLTSLVDAGGGIGVLGRAIAEAFPHIKCSVLDLPHVVAACEGSDNLEFVAGDMFEAIPSADAVLLKWVLHDWSDEDCMKILKRCREAIVSKEKGGKVIIIDIVLDPKRGTPKSVELQLFLDLQLMVEVGGKQRTESEWNKLFTESGFASYKITPVLGFRSVIEVLP</sequence>
<dbReference type="InterPro" id="IPR001077">
    <property type="entry name" value="COMT_C"/>
</dbReference>
<dbReference type="GO" id="GO:0008171">
    <property type="term" value="F:O-methyltransferase activity"/>
    <property type="evidence" value="ECO:0007669"/>
    <property type="project" value="InterPro"/>
</dbReference>
<reference evidence="7 8" key="1">
    <citation type="submission" date="2024-01" db="EMBL/GenBank/DDBJ databases">
        <title>Genome assemblies of Stephania.</title>
        <authorList>
            <person name="Yang L."/>
        </authorList>
    </citation>
    <scope>NUCLEOTIDE SEQUENCE [LARGE SCALE GENOMIC DNA]</scope>
    <source>
        <strain evidence="7">QJT</strain>
        <tissue evidence="7">Leaf</tissue>
    </source>
</reference>
<dbReference type="InterPro" id="IPR012967">
    <property type="entry name" value="COMT_dimerisation"/>
</dbReference>
<dbReference type="EMBL" id="JBBNAE010000001">
    <property type="protein sequence ID" value="KAK9152933.1"/>
    <property type="molecule type" value="Genomic_DNA"/>
</dbReference>